<keyword evidence="3" id="KW-1185">Reference proteome</keyword>
<sequence length="139" mass="15106">MFTTHEAGKRTLDLREDVTALRNDLSALQQQVNQLRNSLSPPAIAKSELQSSSPPDGPPGSPSLYTKRIGFANHTEVEAAYQRDPADLIVKVKAILSDSLVRYRWDDAESVGISLDLLEAGDVQNDNFPSAARSDLVGS</sequence>
<dbReference type="Proteomes" id="UP001642720">
    <property type="component" value="Unassembled WGS sequence"/>
</dbReference>
<evidence type="ECO:0000313" key="2">
    <source>
        <dbReference type="EMBL" id="TFB03868.1"/>
    </source>
</evidence>
<evidence type="ECO:0000256" key="1">
    <source>
        <dbReference type="SAM" id="MobiDB-lite"/>
    </source>
</evidence>
<accession>A0ABY2HAD4</accession>
<evidence type="ECO:0000313" key="3">
    <source>
        <dbReference type="Proteomes" id="UP001642720"/>
    </source>
</evidence>
<comment type="caution">
    <text evidence="2">The sequence shown here is derived from an EMBL/GenBank/DDBJ whole genome shotgun (WGS) entry which is preliminary data.</text>
</comment>
<reference evidence="2 3" key="1">
    <citation type="submission" date="2018-01" db="EMBL/GenBank/DDBJ databases">
        <title>Genome characterization of the sugarcane-associated fungus Trichoderma ghanense CCMA-1212 and their application in lignocelulose bioconversion.</title>
        <authorList>
            <person name="Steindorff A.S."/>
            <person name="Mendes T.D."/>
            <person name="Vilela E.S.D."/>
            <person name="Rodrigues D.S."/>
            <person name="Formighieri E.F."/>
            <person name="Melo I.S."/>
            <person name="Favaro L.C.L."/>
        </authorList>
    </citation>
    <scope>NUCLEOTIDE SEQUENCE [LARGE SCALE GENOMIC DNA]</scope>
    <source>
        <strain evidence="2 3">CCMA-1212</strain>
    </source>
</reference>
<protein>
    <recommendedName>
        <fullName evidence="4">Kinetochore protein Spc24</fullName>
    </recommendedName>
</protein>
<gene>
    <name evidence="2" type="ORF">CCMA1212_003330</name>
</gene>
<organism evidence="2 3">
    <name type="scientific">Trichoderma ghanense</name>
    <dbReference type="NCBI Taxonomy" id="65468"/>
    <lineage>
        <taxon>Eukaryota</taxon>
        <taxon>Fungi</taxon>
        <taxon>Dikarya</taxon>
        <taxon>Ascomycota</taxon>
        <taxon>Pezizomycotina</taxon>
        <taxon>Sordariomycetes</taxon>
        <taxon>Hypocreomycetidae</taxon>
        <taxon>Hypocreales</taxon>
        <taxon>Hypocreaceae</taxon>
        <taxon>Trichoderma</taxon>
    </lineage>
</organism>
<feature type="region of interest" description="Disordered" evidence="1">
    <location>
        <begin position="36"/>
        <end position="66"/>
    </location>
</feature>
<evidence type="ECO:0008006" key="4">
    <source>
        <dbReference type="Google" id="ProtNLM"/>
    </source>
</evidence>
<dbReference type="EMBL" id="PPTA01000004">
    <property type="protein sequence ID" value="TFB03868.1"/>
    <property type="molecule type" value="Genomic_DNA"/>
</dbReference>
<dbReference type="GeneID" id="300575132"/>
<name>A0ABY2HAD4_9HYPO</name>
<proteinExistence type="predicted"/>
<dbReference type="RefSeq" id="XP_073560069.1">
    <property type="nucleotide sequence ID" value="XM_073700682.1"/>
</dbReference>